<dbReference type="SUPFAM" id="SSF56112">
    <property type="entry name" value="Protein kinase-like (PK-like)"/>
    <property type="match status" value="1"/>
</dbReference>
<evidence type="ECO:0000259" key="1">
    <source>
        <dbReference type="Pfam" id="PF01636"/>
    </source>
</evidence>
<keyword evidence="3" id="KW-1185">Reference proteome</keyword>
<proteinExistence type="predicted"/>
<dbReference type="EMBL" id="PVZF01000001">
    <property type="protein sequence ID" value="PRY18147.1"/>
    <property type="molecule type" value="Genomic_DNA"/>
</dbReference>
<evidence type="ECO:0000313" key="3">
    <source>
        <dbReference type="Proteomes" id="UP000238083"/>
    </source>
</evidence>
<accession>A0A2T0RAF9</accession>
<dbReference type="InterPro" id="IPR011009">
    <property type="entry name" value="Kinase-like_dom_sf"/>
</dbReference>
<evidence type="ECO:0000313" key="2">
    <source>
        <dbReference type="EMBL" id="PRY18147.1"/>
    </source>
</evidence>
<dbReference type="Gene3D" id="3.90.1200.10">
    <property type="match status" value="1"/>
</dbReference>
<name>A0A2T0RAF9_9ACTN</name>
<dbReference type="GO" id="GO:0016740">
    <property type="term" value="F:transferase activity"/>
    <property type="evidence" value="ECO:0007669"/>
    <property type="project" value="UniProtKB-KW"/>
</dbReference>
<feature type="domain" description="Aminoglycoside phosphotransferase" evidence="1">
    <location>
        <begin position="81"/>
        <end position="161"/>
    </location>
</feature>
<gene>
    <name evidence="2" type="ORF">CLV37_101391</name>
</gene>
<reference evidence="2 3" key="1">
    <citation type="submission" date="2018-03" db="EMBL/GenBank/DDBJ databases">
        <title>Genomic Encyclopedia of Archaeal and Bacterial Type Strains, Phase II (KMG-II): from individual species to whole genera.</title>
        <authorList>
            <person name="Goeker M."/>
        </authorList>
    </citation>
    <scope>NUCLEOTIDE SEQUENCE [LARGE SCALE GENOMIC DNA]</scope>
    <source>
        <strain evidence="2 3">DSM 19711</strain>
    </source>
</reference>
<dbReference type="InterPro" id="IPR002575">
    <property type="entry name" value="Aminoglycoside_PTrfase"/>
</dbReference>
<protein>
    <submittedName>
        <fullName evidence="2">Phosphotransferase family enzyme</fullName>
    </submittedName>
</protein>
<dbReference type="Pfam" id="PF01636">
    <property type="entry name" value="APH"/>
    <property type="match status" value="1"/>
</dbReference>
<comment type="caution">
    <text evidence="2">The sequence shown here is derived from an EMBL/GenBank/DDBJ whole genome shotgun (WGS) entry which is preliminary data.</text>
</comment>
<dbReference type="Proteomes" id="UP000238083">
    <property type="component" value="Unassembled WGS sequence"/>
</dbReference>
<keyword evidence="2" id="KW-0808">Transferase</keyword>
<sequence>MHRLLVHLHDRLPDLVPRPVGIDGGTETVTFLPGQAGADCWPHQAGEAGLVSAARLLRTVHDASRDHLPAPDATWGAPATTPADVVCHGDPGPWNMAWRNGRAAGLFDWDFAHPGPAIDDVAYALEHLVPFRSDEQAVRWHGFTAPPDRPRRLRRFLQAYGWDEPPAVQVLVDAVIARQQRTIDAVAELARRGVQPQQRWVREGHLEELAERIRWSQTHRHLLDP</sequence>
<dbReference type="AlphaFoldDB" id="A0A2T0RAF9"/>
<organism evidence="2 3">
    <name type="scientific">Kineococcus rhizosphaerae</name>
    <dbReference type="NCBI Taxonomy" id="559628"/>
    <lineage>
        <taxon>Bacteria</taxon>
        <taxon>Bacillati</taxon>
        <taxon>Actinomycetota</taxon>
        <taxon>Actinomycetes</taxon>
        <taxon>Kineosporiales</taxon>
        <taxon>Kineosporiaceae</taxon>
        <taxon>Kineococcus</taxon>
    </lineage>
</organism>